<keyword evidence="3 6" id="KW-0238">DNA-binding</keyword>
<dbReference type="InterPro" id="IPR036388">
    <property type="entry name" value="WH-like_DNA-bd_sf"/>
</dbReference>
<dbReference type="EMBL" id="SMGD01000012">
    <property type="protein sequence ID" value="TCK57784.1"/>
    <property type="molecule type" value="Genomic_DNA"/>
</dbReference>
<dbReference type="InterPro" id="IPR050176">
    <property type="entry name" value="LTTR"/>
</dbReference>
<dbReference type="Pfam" id="PF00126">
    <property type="entry name" value="HTH_1"/>
    <property type="match status" value="1"/>
</dbReference>
<organism evidence="6 7">
    <name type="scientific">Celerinatantimonas diazotrophica</name>
    <dbReference type="NCBI Taxonomy" id="412034"/>
    <lineage>
        <taxon>Bacteria</taxon>
        <taxon>Pseudomonadati</taxon>
        <taxon>Pseudomonadota</taxon>
        <taxon>Gammaproteobacteria</taxon>
        <taxon>Celerinatantimonadaceae</taxon>
        <taxon>Celerinatantimonas</taxon>
    </lineage>
</organism>
<keyword evidence="2" id="KW-0805">Transcription regulation</keyword>
<dbReference type="PANTHER" id="PTHR30579">
    <property type="entry name" value="TRANSCRIPTIONAL REGULATOR"/>
    <property type="match status" value="1"/>
</dbReference>
<name>A0A4R1K1D0_9GAMM</name>
<dbReference type="Gene3D" id="3.40.190.10">
    <property type="entry name" value="Periplasmic binding protein-like II"/>
    <property type="match status" value="2"/>
</dbReference>
<evidence type="ECO:0000256" key="2">
    <source>
        <dbReference type="ARBA" id="ARBA00023015"/>
    </source>
</evidence>
<dbReference type="InterPro" id="IPR000847">
    <property type="entry name" value="LysR_HTH_N"/>
</dbReference>
<dbReference type="GO" id="GO:0003700">
    <property type="term" value="F:DNA-binding transcription factor activity"/>
    <property type="evidence" value="ECO:0007669"/>
    <property type="project" value="InterPro"/>
</dbReference>
<dbReference type="SUPFAM" id="SSF53850">
    <property type="entry name" value="Periplasmic binding protein-like II"/>
    <property type="match status" value="1"/>
</dbReference>
<dbReference type="InterPro" id="IPR036390">
    <property type="entry name" value="WH_DNA-bd_sf"/>
</dbReference>
<dbReference type="AlphaFoldDB" id="A0A4R1K1D0"/>
<comment type="caution">
    <text evidence="6">The sequence shown here is derived from an EMBL/GenBank/DDBJ whole genome shotgun (WGS) entry which is preliminary data.</text>
</comment>
<dbReference type="GO" id="GO:0003677">
    <property type="term" value="F:DNA binding"/>
    <property type="evidence" value="ECO:0007669"/>
    <property type="project" value="UniProtKB-KW"/>
</dbReference>
<keyword evidence="7" id="KW-1185">Reference proteome</keyword>
<proteinExistence type="inferred from homology"/>
<dbReference type="SUPFAM" id="SSF46785">
    <property type="entry name" value="Winged helix' DNA-binding domain"/>
    <property type="match status" value="1"/>
</dbReference>
<sequence length="277" mass="30687">MDMDALKGFLAFVETGSFTRAAKQVHRTQSAFSAQMHKLENELNVQLFEKQGRNLVLSEAGIALRGYAQQLTGLHHQALKQVRRYENKRPLHLGCPDDFNQVILPQVVTLIRRMQPTCSIQVFSHPSTTLRTWLDEGKLDAAIVTRASGSEEGYYLTYDQGVWVSAPEFNMDEHPSLPLVLFQSDCHYQAAAIDRLTKQGRAHQLMTCCDSASALCAIVRQGLGISAMGRLSVSDDLKILSQMPALPSVEIALVLGAHSHPLFDEALLSQLASCVKR</sequence>
<dbReference type="RefSeq" id="WP_131912327.1">
    <property type="nucleotide sequence ID" value="NZ_OU594967.1"/>
</dbReference>
<comment type="similarity">
    <text evidence="1">Belongs to the LysR transcriptional regulatory family.</text>
</comment>
<feature type="domain" description="HTH lysR-type" evidence="5">
    <location>
        <begin position="1"/>
        <end position="58"/>
    </location>
</feature>
<dbReference type="PRINTS" id="PR00039">
    <property type="entry name" value="HTHLYSR"/>
</dbReference>
<evidence type="ECO:0000256" key="3">
    <source>
        <dbReference type="ARBA" id="ARBA00023125"/>
    </source>
</evidence>
<dbReference type="Proteomes" id="UP000295565">
    <property type="component" value="Unassembled WGS sequence"/>
</dbReference>
<dbReference type="OrthoDB" id="570111at2"/>
<reference evidence="6 7" key="1">
    <citation type="submission" date="2019-03" db="EMBL/GenBank/DDBJ databases">
        <title>Genomic Encyclopedia of Type Strains, Phase IV (KMG-IV): sequencing the most valuable type-strain genomes for metagenomic binning, comparative biology and taxonomic classification.</title>
        <authorList>
            <person name="Goeker M."/>
        </authorList>
    </citation>
    <scope>NUCLEOTIDE SEQUENCE [LARGE SCALE GENOMIC DNA]</scope>
    <source>
        <strain evidence="6 7">DSM 18577</strain>
    </source>
</reference>
<dbReference type="InterPro" id="IPR005119">
    <property type="entry name" value="LysR_subst-bd"/>
</dbReference>
<dbReference type="FunFam" id="1.10.10.10:FF:000001">
    <property type="entry name" value="LysR family transcriptional regulator"/>
    <property type="match status" value="1"/>
</dbReference>
<evidence type="ECO:0000256" key="1">
    <source>
        <dbReference type="ARBA" id="ARBA00009437"/>
    </source>
</evidence>
<accession>A0A4R1K1D0</accession>
<dbReference type="PROSITE" id="PS50931">
    <property type="entry name" value="HTH_LYSR"/>
    <property type="match status" value="1"/>
</dbReference>
<keyword evidence="4" id="KW-0804">Transcription</keyword>
<evidence type="ECO:0000313" key="7">
    <source>
        <dbReference type="Proteomes" id="UP000295565"/>
    </source>
</evidence>
<dbReference type="Pfam" id="PF03466">
    <property type="entry name" value="LysR_substrate"/>
    <property type="match status" value="1"/>
</dbReference>
<dbReference type="PANTHER" id="PTHR30579:SF7">
    <property type="entry name" value="HTH-TYPE TRANSCRIPTIONAL REGULATOR LRHA-RELATED"/>
    <property type="match status" value="1"/>
</dbReference>
<evidence type="ECO:0000259" key="5">
    <source>
        <dbReference type="PROSITE" id="PS50931"/>
    </source>
</evidence>
<evidence type="ECO:0000313" key="6">
    <source>
        <dbReference type="EMBL" id="TCK57784.1"/>
    </source>
</evidence>
<dbReference type="Gene3D" id="1.10.10.10">
    <property type="entry name" value="Winged helix-like DNA-binding domain superfamily/Winged helix DNA-binding domain"/>
    <property type="match status" value="1"/>
</dbReference>
<evidence type="ECO:0000256" key="4">
    <source>
        <dbReference type="ARBA" id="ARBA00023163"/>
    </source>
</evidence>
<protein>
    <submittedName>
        <fullName evidence="6">DNA-binding transcriptional LysR family regulator</fullName>
    </submittedName>
</protein>
<gene>
    <name evidence="6" type="ORF">EV690_1480</name>
</gene>